<dbReference type="PANTHER" id="PTHR13789:SF314">
    <property type="entry name" value="FAD-BINDING DOMAIN-CONTAINING PROTEIN"/>
    <property type="match status" value="1"/>
</dbReference>
<comment type="similarity">
    <text evidence="1">Belongs to the paxM FAD-dependent monooxygenase family.</text>
</comment>
<evidence type="ECO:0000256" key="2">
    <source>
        <dbReference type="ARBA" id="ARBA00022630"/>
    </source>
</evidence>
<dbReference type="PANTHER" id="PTHR13789">
    <property type="entry name" value="MONOOXYGENASE"/>
    <property type="match status" value="1"/>
</dbReference>
<reference evidence="8" key="1">
    <citation type="journal article" date="2017" name="Mycologia">
        <title>Fusarium algeriense, sp. nov., a novel toxigenic crown rot pathogen of durum wheat from Algeria is nested in the Fusarium burgessii species complex.</title>
        <authorList>
            <person name="Laraba I."/>
            <person name="Keddad A."/>
            <person name="Boureghda H."/>
            <person name="Abdallah N."/>
            <person name="Vaughan M.M."/>
            <person name="Proctor R.H."/>
            <person name="Busman M."/>
            <person name="O'Donnell K."/>
        </authorList>
    </citation>
    <scope>NUCLEOTIDE SEQUENCE</scope>
    <source>
        <strain evidence="8">NRRL 25174</strain>
    </source>
</reference>
<protein>
    <submittedName>
        <fullName evidence="8">Salicylate hydroxylase</fullName>
    </submittedName>
</protein>
<dbReference type="SUPFAM" id="SSF81383">
    <property type="entry name" value="F-box domain"/>
    <property type="match status" value="1"/>
</dbReference>
<dbReference type="OrthoDB" id="40579at2759"/>
<accession>A0A9P5DUU8</accession>
<keyword evidence="3" id="KW-0274">FAD</keyword>
<sequence>MAKQDTPLDVVIIGAGLAGLLAARVLREKHNVTVYERSSSPVEVGAAINVGPNGVRILDTLGFDRSKAGSLPVAATKVFTKEGHLQMDERNNYVEKYGADWLFQHRADLRGEFLRLATEETGISGIPGTPARVLWDQKVIDISPEEGRITLASGEKVKADLVVAADGIKSMVRPYVVGDAAFQTARPSGLSAFRFTLELDDIKAALKELPEILQPDQPTCLSMVYSFDNTMRSVVMYPCRNHELLNFVCIVPDGSLKEKTTESWTASGDKEELMSLFSDFPPWVHDYFRIAKNIKLWQLRDQDPLPTYIRGRTVLIGDAAHAMTPHQGQGGTQAVEDAEGLRLFLQQGVTSEHVPGLLKDFDSVRRPRASLIQNNTRKAKNKRTAEEHSIMGYSEVLCHICGVSFNINRSRTDKEPRSAAWGHIEGNPENSHGRWGCYYVQRNGSQDEPGTASSEPVKYFPPNIEPEDSSDDGWTSDTPDGDWEHIAGPDCKNSGSYNGNRISTEAMKGCQTFQCIVPKGDNWQPERDDEDFEASGNFFLSGLGDDLPSRDMDWPVVSPRRHSKDYVRAENTIWDFDDVSGYCMPFHPTCFEIYKRASSHRYGTVDIECLMKWWYLESGYDDFFLFPRHPAVKRGQEQWWRHERGSEFLVANPCFIPGLDALFQSAQSVKGSNEDRSGRSRTVIGTGSAPTDPFSKLPGEMIREILINLNFKDLANLRLTSRVFLHLPNSVLYELTIRNTPWLYEAWSSLPISFWATTTQEEIDQEIERRGSINTRPHPVKLLNKTETDWLRLNMEVSRNWKELLGLQNRRRIWNDCQEILNRVDEYRKQGKI</sequence>
<feature type="compositionally biased region" description="Polar residues" evidence="6">
    <location>
        <begin position="442"/>
        <end position="454"/>
    </location>
</feature>
<dbReference type="InterPro" id="IPR050493">
    <property type="entry name" value="FAD-dep_Monooxygenase_BioMet"/>
</dbReference>
<dbReference type="SUPFAM" id="SSF54373">
    <property type="entry name" value="FAD-linked reductases, C-terminal domain"/>
    <property type="match status" value="1"/>
</dbReference>
<dbReference type="Pfam" id="PF00646">
    <property type="entry name" value="F-box"/>
    <property type="match status" value="1"/>
</dbReference>
<dbReference type="PRINTS" id="PR00420">
    <property type="entry name" value="RNGMNOXGNASE"/>
</dbReference>
<dbReference type="InterPro" id="IPR001810">
    <property type="entry name" value="F-box_dom"/>
</dbReference>
<dbReference type="Pfam" id="PF01494">
    <property type="entry name" value="FAD_binding_3"/>
    <property type="match status" value="1"/>
</dbReference>
<dbReference type="Proteomes" id="UP000730481">
    <property type="component" value="Unassembled WGS sequence"/>
</dbReference>
<dbReference type="GO" id="GO:0071949">
    <property type="term" value="F:FAD binding"/>
    <property type="evidence" value="ECO:0007669"/>
    <property type="project" value="InterPro"/>
</dbReference>
<evidence type="ECO:0000259" key="7">
    <source>
        <dbReference type="PROSITE" id="PS50181"/>
    </source>
</evidence>
<evidence type="ECO:0000313" key="9">
    <source>
        <dbReference type="Proteomes" id="UP000730481"/>
    </source>
</evidence>
<keyword evidence="9" id="KW-1185">Reference proteome</keyword>
<dbReference type="SUPFAM" id="SSF51905">
    <property type="entry name" value="FAD/NAD(P)-binding domain"/>
    <property type="match status" value="1"/>
</dbReference>
<feature type="domain" description="F-box" evidence="7">
    <location>
        <begin position="691"/>
        <end position="740"/>
    </location>
</feature>
<evidence type="ECO:0000256" key="6">
    <source>
        <dbReference type="SAM" id="MobiDB-lite"/>
    </source>
</evidence>
<reference evidence="8" key="2">
    <citation type="submission" date="2020-02" db="EMBL/GenBank/DDBJ databases">
        <title>Identification and distribution of gene clusters putatively required for synthesis of sphingolipid metabolism inhibitors in phylogenetically diverse species of the filamentous fungus Fusarium.</title>
        <authorList>
            <person name="Kim H.-S."/>
            <person name="Busman M."/>
            <person name="Brown D.W."/>
            <person name="Divon H."/>
            <person name="Uhlig S."/>
            <person name="Proctor R.H."/>
        </authorList>
    </citation>
    <scope>NUCLEOTIDE SEQUENCE</scope>
    <source>
        <strain evidence="8">NRRL 25174</strain>
    </source>
</reference>
<name>A0A9P5DUU8_9HYPO</name>
<gene>
    <name evidence="8" type="ORF">FBEOM_10947</name>
</gene>
<dbReference type="EMBL" id="PVQB02000579">
    <property type="protein sequence ID" value="KAF4335203.1"/>
    <property type="molecule type" value="Genomic_DNA"/>
</dbReference>
<organism evidence="8 9">
    <name type="scientific">Fusarium beomiforme</name>
    <dbReference type="NCBI Taxonomy" id="44412"/>
    <lineage>
        <taxon>Eukaryota</taxon>
        <taxon>Fungi</taxon>
        <taxon>Dikarya</taxon>
        <taxon>Ascomycota</taxon>
        <taxon>Pezizomycotina</taxon>
        <taxon>Sordariomycetes</taxon>
        <taxon>Hypocreomycetidae</taxon>
        <taxon>Hypocreales</taxon>
        <taxon>Nectriaceae</taxon>
        <taxon>Fusarium</taxon>
        <taxon>Fusarium burgessii species complex</taxon>
    </lineage>
</organism>
<evidence type="ECO:0000256" key="3">
    <source>
        <dbReference type="ARBA" id="ARBA00022827"/>
    </source>
</evidence>
<feature type="region of interest" description="Disordered" evidence="6">
    <location>
        <begin position="442"/>
        <end position="479"/>
    </location>
</feature>
<dbReference type="PROSITE" id="PS50181">
    <property type="entry name" value="FBOX"/>
    <property type="match status" value="1"/>
</dbReference>
<evidence type="ECO:0000256" key="5">
    <source>
        <dbReference type="ARBA" id="ARBA00023033"/>
    </source>
</evidence>
<dbReference type="InterPro" id="IPR036047">
    <property type="entry name" value="F-box-like_dom_sf"/>
</dbReference>
<dbReference type="CDD" id="cd09917">
    <property type="entry name" value="F-box_SF"/>
    <property type="match status" value="1"/>
</dbReference>
<feature type="region of interest" description="Disordered" evidence="6">
    <location>
        <begin position="670"/>
        <end position="689"/>
    </location>
</feature>
<evidence type="ECO:0000256" key="4">
    <source>
        <dbReference type="ARBA" id="ARBA00023002"/>
    </source>
</evidence>
<keyword evidence="5" id="KW-0503">Monooxygenase</keyword>
<comment type="caution">
    <text evidence="8">The sequence shown here is derived from an EMBL/GenBank/DDBJ whole genome shotgun (WGS) entry which is preliminary data.</text>
</comment>
<dbReference type="Gene3D" id="3.50.50.60">
    <property type="entry name" value="FAD/NAD(P)-binding domain"/>
    <property type="match status" value="1"/>
</dbReference>
<evidence type="ECO:0000313" key="8">
    <source>
        <dbReference type="EMBL" id="KAF4335203.1"/>
    </source>
</evidence>
<keyword evidence="2" id="KW-0285">Flavoprotein</keyword>
<dbReference type="GO" id="GO:0004497">
    <property type="term" value="F:monooxygenase activity"/>
    <property type="evidence" value="ECO:0007669"/>
    <property type="project" value="UniProtKB-KW"/>
</dbReference>
<dbReference type="InterPro" id="IPR036188">
    <property type="entry name" value="FAD/NAD-bd_sf"/>
</dbReference>
<evidence type="ECO:0000256" key="1">
    <source>
        <dbReference type="ARBA" id="ARBA00007992"/>
    </source>
</evidence>
<proteinExistence type="inferred from homology"/>
<dbReference type="InterPro" id="IPR002938">
    <property type="entry name" value="FAD-bd"/>
</dbReference>
<keyword evidence="4" id="KW-0560">Oxidoreductase</keyword>
<dbReference type="AlphaFoldDB" id="A0A9P5DUU8"/>